<sequence>ESKSMSKTKHCDRKEQGARSRMSQGFRVDANGDVEMTTVQPFFEFIKAPRLSRWDQPSLIKWHRERHQYETKMQERCDATGKSYANVVQSVKSTTEPWSVKSTTEPWVLQNLCKWHLAPDILKSDVTRLKEIAPEIIRNDIELYKLVLQRAKIQQHFI</sequence>
<protein>
    <submittedName>
        <fullName evidence="2">Uncharacterized protein</fullName>
    </submittedName>
</protein>
<evidence type="ECO:0000313" key="2">
    <source>
        <dbReference type="EMBL" id="DAZ95547.1"/>
    </source>
</evidence>
<dbReference type="AlphaFoldDB" id="A0AAV2YQP4"/>
<comment type="caution">
    <text evidence="2">The sequence shown here is derived from an EMBL/GenBank/DDBJ whole genome shotgun (WGS) entry which is preliminary data.</text>
</comment>
<gene>
    <name evidence="2" type="ORF">N0F65_005239</name>
</gene>
<reference evidence="2" key="1">
    <citation type="submission" date="2022-11" db="EMBL/GenBank/DDBJ databases">
        <authorList>
            <person name="Morgan W.R."/>
            <person name="Tartar A."/>
        </authorList>
    </citation>
    <scope>NUCLEOTIDE SEQUENCE</scope>
    <source>
        <strain evidence="2">ARSEF 373</strain>
    </source>
</reference>
<evidence type="ECO:0000256" key="1">
    <source>
        <dbReference type="SAM" id="MobiDB-lite"/>
    </source>
</evidence>
<organism evidence="2 3">
    <name type="scientific">Lagenidium giganteum</name>
    <dbReference type="NCBI Taxonomy" id="4803"/>
    <lineage>
        <taxon>Eukaryota</taxon>
        <taxon>Sar</taxon>
        <taxon>Stramenopiles</taxon>
        <taxon>Oomycota</taxon>
        <taxon>Peronosporomycetes</taxon>
        <taxon>Pythiales</taxon>
        <taxon>Pythiaceae</taxon>
    </lineage>
</organism>
<proteinExistence type="predicted"/>
<evidence type="ECO:0000313" key="3">
    <source>
        <dbReference type="Proteomes" id="UP001146120"/>
    </source>
</evidence>
<accession>A0AAV2YQP4</accession>
<keyword evidence="3" id="KW-1185">Reference proteome</keyword>
<name>A0AAV2YQP4_9STRA</name>
<reference evidence="2" key="2">
    <citation type="journal article" date="2023" name="Microbiol Resour">
        <title>Decontamination and Annotation of the Draft Genome Sequence of the Oomycete Lagenidium giganteum ARSEF 373.</title>
        <authorList>
            <person name="Morgan W.R."/>
            <person name="Tartar A."/>
        </authorList>
    </citation>
    <scope>NUCLEOTIDE SEQUENCE</scope>
    <source>
        <strain evidence="2">ARSEF 373</strain>
    </source>
</reference>
<dbReference type="Proteomes" id="UP001146120">
    <property type="component" value="Unassembled WGS sequence"/>
</dbReference>
<dbReference type="EMBL" id="DAKRPA010000200">
    <property type="protein sequence ID" value="DAZ95547.1"/>
    <property type="molecule type" value="Genomic_DNA"/>
</dbReference>
<feature type="compositionally biased region" description="Basic residues" evidence="1">
    <location>
        <begin position="1"/>
        <end position="11"/>
    </location>
</feature>
<feature type="non-terminal residue" evidence="2">
    <location>
        <position position="1"/>
    </location>
</feature>
<feature type="region of interest" description="Disordered" evidence="1">
    <location>
        <begin position="1"/>
        <end position="24"/>
    </location>
</feature>